<dbReference type="AlphaFoldDB" id="A0A368GIG4"/>
<evidence type="ECO:0000313" key="2">
    <source>
        <dbReference type="Proteomes" id="UP000252519"/>
    </source>
</evidence>
<reference evidence="1 2" key="1">
    <citation type="submission" date="2014-10" db="EMBL/GenBank/DDBJ databases">
        <title>Draft genome of the hookworm Ancylostoma caninum.</title>
        <authorList>
            <person name="Mitreva M."/>
        </authorList>
    </citation>
    <scope>NUCLEOTIDE SEQUENCE [LARGE SCALE GENOMIC DNA]</scope>
    <source>
        <strain evidence="1 2">Baltimore</strain>
    </source>
</reference>
<accession>A0A368GIG4</accession>
<comment type="caution">
    <text evidence="1">The sequence shown here is derived from an EMBL/GenBank/DDBJ whole genome shotgun (WGS) entry which is preliminary data.</text>
</comment>
<keyword evidence="2" id="KW-1185">Reference proteome</keyword>
<gene>
    <name evidence="1" type="ORF">ANCCAN_09851</name>
</gene>
<dbReference type="EMBL" id="JOJR01000137">
    <property type="protein sequence ID" value="RCN44163.1"/>
    <property type="molecule type" value="Genomic_DNA"/>
</dbReference>
<dbReference type="Proteomes" id="UP000252519">
    <property type="component" value="Unassembled WGS sequence"/>
</dbReference>
<protein>
    <submittedName>
        <fullName evidence="1">Uncharacterized protein</fullName>
    </submittedName>
</protein>
<name>A0A368GIG4_ANCCA</name>
<organism evidence="1 2">
    <name type="scientific">Ancylostoma caninum</name>
    <name type="common">Dog hookworm</name>
    <dbReference type="NCBI Taxonomy" id="29170"/>
    <lineage>
        <taxon>Eukaryota</taxon>
        <taxon>Metazoa</taxon>
        <taxon>Ecdysozoa</taxon>
        <taxon>Nematoda</taxon>
        <taxon>Chromadorea</taxon>
        <taxon>Rhabditida</taxon>
        <taxon>Rhabditina</taxon>
        <taxon>Rhabditomorpha</taxon>
        <taxon>Strongyloidea</taxon>
        <taxon>Ancylostomatidae</taxon>
        <taxon>Ancylostomatinae</taxon>
        <taxon>Ancylostoma</taxon>
    </lineage>
</organism>
<evidence type="ECO:0000313" key="1">
    <source>
        <dbReference type="EMBL" id="RCN44163.1"/>
    </source>
</evidence>
<proteinExistence type="predicted"/>
<sequence length="82" mass="9264">MSITLFSTIAATVETTTGVERVVDVSDASQRIQNHMEAVRERYSGKAKTHIRPALSDRSRSFHPVISNAYRDFHAFVLEGHY</sequence>